<name>A0A6G0YPM9_APHCR</name>
<dbReference type="Pfam" id="PF21789">
    <property type="entry name" value="TNP-like_RNaseH_C"/>
    <property type="match status" value="1"/>
</dbReference>
<protein>
    <submittedName>
        <fullName evidence="2">THAP-type domain-containing protein</fullName>
    </submittedName>
</protein>
<sequence length="74" mass="8454">MHELEGETLIKVKGKPGYKLSQDHLEVFFSAMRSRGGYNNNSNAIQFRTAYIRLLVRHEIKESEFGSCSPFSTT</sequence>
<evidence type="ECO:0000259" key="1">
    <source>
        <dbReference type="Pfam" id="PF21789"/>
    </source>
</evidence>
<feature type="domain" description="Transposable element P transposase-like RNase H C-terminal" evidence="1">
    <location>
        <begin position="18"/>
        <end position="51"/>
    </location>
</feature>
<dbReference type="AlphaFoldDB" id="A0A6G0YPM9"/>
<gene>
    <name evidence="2" type="ORF">FWK35_00010073</name>
</gene>
<keyword evidence="3" id="KW-1185">Reference proteome</keyword>
<dbReference type="PANTHER" id="PTHR47577">
    <property type="entry name" value="THAP DOMAIN-CONTAINING PROTEIN 6"/>
    <property type="match status" value="1"/>
</dbReference>
<accession>A0A6G0YPM9</accession>
<dbReference type="EMBL" id="VUJU01003012">
    <property type="protein sequence ID" value="KAF0759377.1"/>
    <property type="molecule type" value="Genomic_DNA"/>
</dbReference>
<reference evidence="2 3" key="1">
    <citation type="submission" date="2019-08" db="EMBL/GenBank/DDBJ databases">
        <title>Whole genome of Aphis craccivora.</title>
        <authorList>
            <person name="Voronova N.V."/>
            <person name="Shulinski R.S."/>
            <person name="Bandarenka Y.V."/>
            <person name="Zhorov D.G."/>
            <person name="Warner D."/>
        </authorList>
    </citation>
    <scope>NUCLEOTIDE SEQUENCE [LARGE SCALE GENOMIC DNA]</scope>
    <source>
        <strain evidence="2">180601</strain>
        <tissue evidence="2">Whole Body</tissue>
    </source>
</reference>
<dbReference type="InterPro" id="IPR048367">
    <property type="entry name" value="TNP-like_RNaseH_C"/>
</dbReference>
<comment type="caution">
    <text evidence="2">The sequence shown here is derived from an EMBL/GenBank/DDBJ whole genome shotgun (WGS) entry which is preliminary data.</text>
</comment>
<dbReference type="Proteomes" id="UP000478052">
    <property type="component" value="Unassembled WGS sequence"/>
</dbReference>
<evidence type="ECO:0000313" key="2">
    <source>
        <dbReference type="EMBL" id="KAF0759377.1"/>
    </source>
</evidence>
<organism evidence="2 3">
    <name type="scientific">Aphis craccivora</name>
    <name type="common">Cowpea aphid</name>
    <dbReference type="NCBI Taxonomy" id="307492"/>
    <lineage>
        <taxon>Eukaryota</taxon>
        <taxon>Metazoa</taxon>
        <taxon>Ecdysozoa</taxon>
        <taxon>Arthropoda</taxon>
        <taxon>Hexapoda</taxon>
        <taxon>Insecta</taxon>
        <taxon>Pterygota</taxon>
        <taxon>Neoptera</taxon>
        <taxon>Paraneoptera</taxon>
        <taxon>Hemiptera</taxon>
        <taxon>Sternorrhyncha</taxon>
        <taxon>Aphidomorpha</taxon>
        <taxon>Aphidoidea</taxon>
        <taxon>Aphididae</taxon>
        <taxon>Aphidini</taxon>
        <taxon>Aphis</taxon>
        <taxon>Aphis</taxon>
    </lineage>
</organism>
<evidence type="ECO:0000313" key="3">
    <source>
        <dbReference type="Proteomes" id="UP000478052"/>
    </source>
</evidence>
<dbReference type="PANTHER" id="PTHR47577:SF2">
    <property type="entry name" value="THAP DOMAIN CONTAINING 9"/>
    <property type="match status" value="1"/>
</dbReference>
<dbReference type="OrthoDB" id="7615032at2759"/>
<proteinExistence type="predicted"/>